<comment type="similarity">
    <text evidence="3">Belongs to the peptidase M13 family.</text>
</comment>
<dbReference type="GO" id="GO:0016485">
    <property type="term" value="P:protein processing"/>
    <property type="evidence" value="ECO:0007669"/>
    <property type="project" value="TreeGrafter"/>
</dbReference>
<dbReference type="PRINTS" id="PR00786">
    <property type="entry name" value="NEPRILYSIN"/>
</dbReference>
<dbReference type="AlphaFoldDB" id="A0A1B6D8B8"/>
<evidence type="ECO:0000256" key="8">
    <source>
        <dbReference type="ARBA" id="ARBA00023049"/>
    </source>
</evidence>
<dbReference type="SUPFAM" id="SSF55486">
    <property type="entry name" value="Metalloproteases ('zincins'), catalytic domain"/>
    <property type="match status" value="1"/>
</dbReference>
<dbReference type="GO" id="GO:0004222">
    <property type="term" value="F:metalloendopeptidase activity"/>
    <property type="evidence" value="ECO:0007669"/>
    <property type="project" value="InterPro"/>
</dbReference>
<evidence type="ECO:0000256" key="1">
    <source>
        <dbReference type="ARBA" id="ARBA00001947"/>
    </source>
</evidence>
<evidence type="ECO:0000256" key="3">
    <source>
        <dbReference type="ARBA" id="ARBA00007357"/>
    </source>
</evidence>
<name>A0A1B6D8B8_9HEMI</name>
<dbReference type="PANTHER" id="PTHR11733:SF224">
    <property type="entry name" value="NEPRILYSIN-2"/>
    <property type="match status" value="1"/>
</dbReference>
<dbReference type="EMBL" id="GEDC01015369">
    <property type="protein sequence ID" value="JAS21929.1"/>
    <property type="molecule type" value="Transcribed_RNA"/>
</dbReference>
<evidence type="ECO:0000256" key="2">
    <source>
        <dbReference type="ARBA" id="ARBA00004401"/>
    </source>
</evidence>
<evidence type="ECO:0000313" key="11">
    <source>
        <dbReference type="EMBL" id="JAS21929.1"/>
    </source>
</evidence>
<feature type="non-terminal residue" evidence="11">
    <location>
        <position position="361"/>
    </location>
</feature>
<gene>
    <name evidence="11" type="ORF">g.15187</name>
</gene>
<evidence type="ECO:0000256" key="4">
    <source>
        <dbReference type="ARBA" id="ARBA00022670"/>
    </source>
</evidence>
<sequence length="361" mass="41426">LQQKYPYLQWMDFLSKLFKLDCQMYNDDPVLVTDPRYFDELGKILKTTDKRIIANLMFWKGAWNILSYLTTEMRRRMDEYMFVITGTTESRPRWQTCISVLTGSSLEPALSAMYVRNLFDKHSKGNVMVITAAIRREMEKLLSTWSWPGISKQTRNAGIKKLKAMVEFVAYPEEFLDNRVLNKAYVKVKIFGKTLLNSIIELRKFSFFKSYGKLGQAVNRTGWENFDSVIAVNAFYSPLRNSIYLPAGILRSPFYSSELPWYMNFGGIGSIIGHEITHGFDNRGRHFNAIGKLEDWWGNSGKVAYEKRMQCVIDEANNYTVKGLKKGGGLRLKGLQTAGENIADMGGVKLASMAYDSWARN</sequence>
<keyword evidence="4" id="KW-0645">Protease</keyword>
<keyword evidence="6" id="KW-0378">Hydrolase</keyword>
<dbReference type="InterPro" id="IPR008753">
    <property type="entry name" value="Peptidase_M13_N"/>
</dbReference>
<proteinExistence type="inferred from homology"/>
<keyword evidence="8" id="KW-0482">Metalloprotease</keyword>
<feature type="non-terminal residue" evidence="11">
    <location>
        <position position="1"/>
    </location>
</feature>
<feature type="domain" description="Peptidase M13 N-terminal" evidence="10">
    <location>
        <begin position="1"/>
        <end position="172"/>
    </location>
</feature>
<dbReference type="InterPro" id="IPR024079">
    <property type="entry name" value="MetalloPept_cat_dom_sf"/>
</dbReference>
<dbReference type="Pfam" id="PF05649">
    <property type="entry name" value="Peptidase_M13_N"/>
    <property type="match status" value="1"/>
</dbReference>
<evidence type="ECO:0008006" key="12">
    <source>
        <dbReference type="Google" id="ProtNLM"/>
    </source>
</evidence>
<dbReference type="PANTHER" id="PTHR11733">
    <property type="entry name" value="ZINC METALLOPROTEASE FAMILY M13 NEPRILYSIN-RELATED"/>
    <property type="match status" value="1"/>
</dbReference>
<dbReference type="GO" id="GO:0046872">
    <property type="term" value="F:metal ion binding"/>
    <property type="evidence" value="ECO:0007669"/>
    <property type="project" value="UniProtKB-KW"/>
</dbReference>
<dbReference type="PROSITE" id="PS51885">
    <property type="entry name" value="NEPRILYSIN"/>
    <property type="match status" value="1"/>
</dbReference>
<dbReference type="GO" id="GO:0005886">
    <property type="term" value="C:plasma membrane"/>
    <property type="evidence" value="ECO:0007669"/>
    <property type="project" value="UniProtKB-SubCell"/>
</dbReference>
<accession>A0A1B6D8B8</accession>
<keyword evidence="7" id="KW-0862">Zinc</keyword>
<dbReference type="InterPro" id="IPR018497">
    <property type="entry name" value="Peptidase_M13_C"/>
</dbReference>
<dbReference type="Pfam" id="PF01431">
    <property type="entry name" value="Peptidase_M13"/>
    <property type="match status" value="1"/>
</dbReference>
<evidence type="ECO:0000259" key="9">
    <source>
        <dbReference type="Pfam" id="PF01431"/>
    </source>
</evidence>
<evidence type="ECO:0000256" key="7">
    <source>
        <dbReference type="ARBA" id="ARBA00022833"/>
    </source>
</evidence>
<reference evidence="11" key="1">
    <citation type="submission" date="2015-12" db="EMBL/GenBank/DDBJ databases">
        <title>De novo transcriptome assembly of four potential Pierce s Disease insect vectors from Arizona vineyards.</title>
        <authorList>
            <person name="Tassone E.E."/>
        </authorList>
    </citation>
    <scope>NUCLEOTIDE SEQUENCE</scope>
</reference>
<protein>
    <recommendedName>
        <fullName evidence="12">Peptidase M13 C-terminal domain-containing protein</fullName>
    </recommendedName>
</protein>
<evidence type="ECO:0000256" key="5">
    <source>
        <dbReference type="ARBA" id="ARBA00022723"/>
    </source>
</evidence>
<dbReference type="Gene3D" id="3.40.390.10">
    <property type="entry name" value="Collagenase (Catalytic Domain)"/>
    <property type="match status" value="1"/>
</dbReference>
<organism evidence="11">
    <name type="scientific">Clastoptera arizonana</name>
    <name type="common">Arizona spittle bug</name>
    <dbReference type="NCBI Taxonomy" id="38151"/>
    <lineage>
        <taxon>Eukaryota</taxon>
        <taxon>Metazoa</taxon>
        <taxon>Ecdysozoa</taxon>
        <taxon>Arthropoda</taxon>
        <taxon>Hexapoda</taxon>
        <taxon>Insecta</taxon>
        <taxon>Pterygota</taxon>
        <taxon>Neoptera</taxon>
        <taxon>Paraneoptera</taxon>
        <taxon>Hemiptera</taxon>
        <taxon>Auchenorrhyncha</taxon>
        <taxon>Cercopoidea</taxon>
        <taxon>Clastopteridae</taxon>
        <taxon>Clastoptera</taxon>
    </lineage>
</organism>
<feature type="domain" description="Peptidase M13 C-terminal" evidence="9">
    <location>
        <begin position="233"/>
        <end position="356"/>
    </location>
</feature>
<dbReference type="InterPro" id="IPR000718">
    <property type="entry name" value="Peptidase_M13"/>
</dbReference>
<keyword evidence="5" id="KW-0479">Metal-binding</keyword>
<evidence type="ECO:0000259" key="10">
    <source>
        <dbReference type="Pfam" id="PF05649"/>
    </source>
</evidence>
<comment type="subcellular location">
    <subcellularLocation>
        <location evidence="2">Cell membrane</location>
        <topology evidence="2">Single-pass type II membrane protein</topology>
    </subcellularLocation>
</comment>
<dbReference type="CDD" id="cd08662">
    <property type="entry name" value="M13"/>
    <property type="match status" value="1"/>
</dbReference>
<comment type="cofactor">
    <cofactor evidence="1">
        <name>Zn(2+)</name>
        <dbReference type="ChEBI" id="CHEBI:29105"/>
    </cofactor>
</comment>
<evidence type="ECO:0000256" key="6">
    <source>
        <dbReference type="ARBA" id="ARBA00022801"/>
    </source>
</evidence>